<dbReference type="AlphaFoldDB" id="A0A0L8L4D7"/>
<dbReference type="CDD" id="cd20739">
    <property type="entry name" value="PoNe_DUF637"/>
    <property type="match status" value="1"/>
</dbReference>
<evidence type="ECO:0000256" key="1">
    <source>
        <dbReference type="SAM" id="MobiDB-lite"/>
    </source>
</evidence>
<dbReference type="InterPro" id="IPR049762">
    <property type="entry name" value="PoNe_dom"/>
</dbReference>
<sequence>AHAADNAGQHIRLGDSVGDNLGDVGRVGDDLPTGRPDTTPGGTAGHTPGGTAGDHMPTNDLNSPLRNGNGDTPSTAGTHTDGPGTAGTHTDGPGTGGTHTDGPSTGGTHTDGPGTGGGSHEPPSTGGAHPGGGLDDLGGAGDDALGDAGTHADGTPPPGHASSPERPPFMRDGDNPYGPRGSLTPEQIKEIQVYRANHEPGYFKDHYYSDGRRLDTKIPDESGFVPVQMDVDPVTKVKTAASDAPPPIPAKYVDSAELSRGRHEVLSPDTLQRLDEAAAHRRSSIDYSMSAERHRDVLGGLDDADSALREAGNEYKSAMTERTKAAEAYGEAIAEHQFIPEHYPNATKETLHGPANGNDQFDQLWRREDGGFVVIEAKSNVATTMGKRDIPHPDGKRSAMQGSREYFMDILKQMESRGRKHPSEALLASELKIALAEGKLDYVLIKGKADGGRYAGYEKYEFDIG</sequence>
<evidence type="ECO:0000313" key="2">
    <source>
        <dbReference type="EMBL" id="KOG32995.1"/>
    </source>
</evidence>
<comment type="caution">
    <text evidence="2">The sequence shown here is derived from an EMBL/GenBank/DDBJ whole genome shotgun (WGS) entry which is preliminary data.</text>
</comment>
<feature type="non-terminal residue" evidence="2">
    <location>
        <position position="1"/>
    </location>
</feature>
<protein>
    <submittedName>
        <fullName evidence="2">Uncharacterized protein</fullName>
    </submittedName>
</protein>
<name>A0A0L8L4D7_9ACTN</name>
<organism evidence="2 3">
    <name type="scientific">Streptomyces resistomycificus</name>
    <dbReference type="NCBI Taxonomy" id="67356"/>
    <lineage>
        <taxon>Bacteria</taxon>
        <taxon>Bacillati</taxon>
        <taxon>Actinomycetota</taxon>
        <taxon>Actinomycetes</taxon>
        <taxon>Kitasatosporales</taxon>
        <taxon>Streptomycetaceae</taxon>
        <taxon>Streptomyces</taxon>
        <taxon>Streptomyces aurantiacus group</taxon>
    </lineage>
</organism>
<gene>
    <name evidence="2" type="ORF">ADK37_25145</name>
</gene>
<keyword evidence="3" id="KW-1185">Reference proteome</keyword>
<dbReference type="PATRIC" id="fig|67356.5.peg.5368"/>
<feature type="compositionally biased region" description="Polar residues" evidence="1">
    <location>
        <begin position="59"/>
        <end position="74"/>
    </location>
</feature>
<dbReference type="EMBL" id="LGUS01000177">
    <property type="protein sequence ID" value="KOG32995.1"/>
    <property type="molecule type" value="Genomic_DNA"/>
</dbReference>
<feature type="compositionally biased region" description="Low complexity" evidence="1">
    <location>
        <begin position="30"/>
        <end position="41"/>
    </location>
</feature>
<accession>A0A0L8L4D7</accession>
<feature type="compositionally biased region" description="Low complexity" evidence="1">
    <location>
        <begin position="75"/>
        <end position="92"/>
    </location>
</feature>
<evidence type="ECO:0000313" key="3">
    <source>
        <dbReference type="Proteomes" id="UP000037251"/>
    </source>
</evidence>
<feature type="compositionally biased region" description="Gly residues" evidence="1">
    <location>
        <begin position="128"/>
        <end position="141"/>
    </location>
</feature>
<feature type="region of interest" description="Disordered" evidence="1">
    <location>
        <begin position="1"/>
        <end position="187"/>
    </location>
</feature>
<dbReference type="Proteomes" id="UP000037251">
    <property type="component" value="Unassembled WGS sequence"/>
</dbReference>
<reference evidence="3" key="1">
    <citation type="submission" date="2015-07" db="EMBL/GenBank/DDBJ databases">
        <authorList>
            <person name="Ju K.-S."/>
            <person name="Doroghazi J.R."/>
            <person name="Metcalf W.W."/>
        </authorList>
    </citation>
    <scope>NUCLEOTIDE SEQUENCE [LARGE SCALE GENOMIC DNA]</scope>
    <source>
        <strain evidence="3">NRRL 2290</strain>
    </source>
</reference>
<feature type="compositionally biased region" description="Low complexity" evidence="1">
    <location>
        <begin position="142"/>
        <end position="154"/>
    </location>
</feature>
<dbReference type="eggNOG" id="COG3266">
    <property type="taxonomic scope" value="Bacteria"/>
</dbReference>
<feature type="compositionally biased region" description="Low complexity" evidence="1">
    <location>
        <begin position="100"/>
        <end position="112"/>
    </location>
</feature>
<feature type="compositionally biased region" description="Gly residues" evidence="1">
    <location>
        <begin position="42"/>
        <end position="52"/>
    </location>
</feature>
<proteinExistence type="predicted"/>